<dbReference type="EMBL" id="CP002546">
    <property type="protein sequence ID" value="ADY61620.1"/>
    <property type="molecule type" value="Genomic_DNA"/>
</dbReference>
<dbReference type="STRING" id="756272.Plabr_4043"/>
<evidence type="ECO:0000256" key="1">
    <source>
        <dbReference type="SAM" id="MobiDB-lite"/>
    </source>
</evidence>
<sequence length="4724" mass="469026">MPTYGAEQRENEPKSWLRSWFSRRRSPELPAISTRRPLRPLGISRLEDRRVLSVSATVAVGSDLLTITGDGDADTVNILSDGTTLQLQDENGVIIQIDGNDDILLANITNGINIDLGDGSDVLNLPVITGLSVTVVDGLGADTISLTGSDSVVGASFNGEAEVIELEGDLNFTAGIALTGDVTLQDSTTIDTGAASSIDGTLQGLVGTENFTLNAPGANWSFTGAVSQLGTFQISSAADVTFDSSVTVTTFTQQAGTGTTTFDALTADSISITTSDLVLNGAVEASVDALDITVDTIAIGDTVTADAGINLQTGTSTQAIELGGAIDAGTNFTLTEAELQFLSSTGVVTIGSASYAGDMTLNALDISSETYDLKLEGGAGSTVSVDGALTLGANNFHIDPPSDVTINSAITAAGAGSVTIEAINEILFDNSGSITTDAGAITLTSDNLVTFAQTGAAVLTTSGGAINVTSDADDNATGETRINATSTFSTGAGAGNITLSGDVTSGTPNTFNLTLTAGLGNVVLTDAVGDLNQLQVTSAGSVDLQGAVDGLGTIDFTSSGFVDFDSAVSDVTTLTLDAGGDVNFRDTVAQVTTLTSNATGVTRFDGDLSNIGTLTTDAAGSTVINAAAIGVTDSTFNDAVTLEQSLVITAGNDVVFNAAVSGDAGTETLAVNAGNDLTFGSTIDDLSSLTANVTGVTRFDGDLSNIGTLTTNAAGSTVLNTSAMGVTDATFNDAVTIEQNLVITAGNDVTFDAAVSGDAGTETLTVNATNDLTFGSTIDDLASLTANVTGVTHFDGDLSNIGTLTTDAAGSTVLNAAAIGVTDATFNDAVTIEQNLVLTAGNDVAFDAAVSGDAGTETLTVNAGNDATFGSTVDDLASLAANATGVTRFDGDLSNIGTLTTNAAGSTLINTAAIGVTDATFNDAVTLEQNLVLTAGNDVTFDAAVSGDAGTETLAVNATNDLTFGSTVDDLAALTANVVGVTRFDGDLNNVGTLTTNAAGSTVINTSAIGVTDATFNDAVTLEQNLIISAGNDVTFVTAVSGDAGTATLTVNATNDLTFGSTVDDLAALTANVAGVTRFDGDLNNIGTLLTDANGSTVINTAAIGLTDATFNDAVTFEQNLVITAGNDVTFDAAVDGDAGTETLTVNAGNHATFGSTVDDLASLTANVTGVTRFDGDLSNVGTLTTNAAGSTVINTAAIGVTDATFNDAVTLEQNLVITAGNDVIFNAAVGGDAGMETLTVNATNDLTFGSTVDELASLTANVTGVTRFDGALSNIGTLTTDAAGSTVINAAAIGVTAVTFGDDVTLETSLAITATSDVEFADSVAGQTGLESLTIGTSGSLGVTGTVSQLGTFQISSAADVTFDSSVTVTTFTQQAGTGTTTLGALTADSISITASDLVLNGTVEASVNALDITVDTIAIGDTVTADAGINLQTATSSQAIELGGATDTGTNFTLTEAELQFLSSTGVVTIGSASYTGDMTLNALDISSETYDLKLEGGAGSTVSVDGALTLGANNFHIDPPSDVTINSAITAAGAGSVTIEAINEILFDNSGSITTGTGAITLTSDNLITFAQTGAAVLTTSGGAINVTSDADDNTTGETRINANSVFTTGAGSGNITLAGDVTSGTPDTFTLTLTAGLGNVVLTDAVGDLNQLQVTSAASVDLQGPVDGLGTINLTSSGFVDFDSSVSDVTTLTVNAAGDVNFRDTVDQVTTLNANATGVTRFAGNLSNIGTLTTNAAGSTVINTSVIGVTDATFNDAVTFEQNLVITAGNDVVFNAAVSGDAGTETLAVNAGNDLTFGSTIDDLSSLTANVTGVTRFDGDLSNIGTLTTNAAGSTVLNTSAMGVTDATFNDAVTIEQNLVITAGNDVTFDAAVSGDAGTETLTVNAGNDATFGSTIDDLASLTANVTGVTRFDGDVSNIGTLSTDAAGSTVINAAAIGVTDSTFNDAVTLEQSLVITAGNDVVFNAAVSGDAGTETLAVNAGNDLTFGSTIDDLSSLTANVTGVTRFDGDLSNIDTLTTNAAGSTVINAAAIGVTDATFNDAVTIEQNLVITAGNDVTFEAAVSGDAGTETLTVNATNDLTFGSTVDDLASLTANVTGVTRFDGDVSNIGTLTTNAAGSTVINTSTFGVTDATLNDAVTIEQNLVITAGNDVIFDAVVSGDAGTETLTVNASNDLTFGSTIDDLASLTANVTGVTRFDGDLSNIGTLITDANGSTVINTAAIGVTDATFNDAVTFEQNLVITAGNDVTFNAVVSGDAGTETLTVNATNGLTFGNTVDDLASLTANVTGVTRFDGNLSNIGTLTTDAAGSTVINTSTIGVIDATFNDAVTIEQNLVVTAGNDVTFDAAVSGNVGTETLTVNSGNDATFGSTVDDLASLTANVAGVTRFDGNLTNIGTLLTDANGSTVINTAAIGLTDATFNDAVTIEQNLVITAGNDVAFDAAISGDAGTETLTVNAGNDATFGGTVDDLASLTANVTGVTRFDGDLSNIGTLTTNAAGSTVVNAAAIDVTDATFNDAVTFEQNLVITAGNDVTFNAAVGGDAGTETLTVNASNDLTFGSTIDDLASLTANVTGVTRFDGDLSNIGTLTTNAAGSTVVNAAAIGVTDATFNDAVTLEQNLVITAGNDVAFVTAVGGDAGTETLAVNSGNDATFGGTVVDLASLTANVAGVTRFDGNLSNIGTLLTDANGLTVINTAAIGVTDATFNDAVTLEQNLVVTAGNDVIFDAVVSGDAGTETLTVNATNDLTFGSTVDDLASLTANVAGVTRFDGDLSNIGTLTTDANGSTVINTAAIGVTDATFNDAVTIEQNLALTAGNDVIFNAAVSGDAGTETLTVNAGNDVTFGSTVDDLASLTANVTGVTRFDGDLNGIGVLATDAAGSTLINTAAVSVGSATFSDAVQLEQDVALTATGDATFGSTLMGVAGTETLTVVDVDALLFSGAVSQLQDLTIQNAASVTFGSTLDLSGVLQQLNGSGTTIIDGAVTAAGVEIQSDSIEVRADVTATDDMVELLADDELIIDATIDSRPAGAAGAITLTAGTLIDVTATGEVLAEAAVALTSDDGLGNGEIRMADGSQLVSEASQVSMTAHGNVEVSRVESGASADDAIQVVSSTGAILDGGNTARDLITPGGVVLEAATGIGSGNELETAVARLDVTNGASGNVELSDVDSVQVLQLQQAGNGEVRVTAEAGTLLVSGGSGINTVGGDVFLTATGEDLDVATAIQTAGGSVQFTAVTGITTRDAGTIDTSGGAGMNGGVVTMTVTGTGNLNLETSVNSSGGANAAGAGGDGGNVGLVANGGDVILDNVTADGGAGTTDGGAAGDISITADGDVILQGSQQALGGAGVTDGADGLVTLVAGDAILDGNDGATTIRAGRFHATAGLQIGEIDQFDIASGNAIDLELTGSLARAEVTQAGGEIHLRQTGDLVVETGALIPGAGVAADAVVIATGDLDLGTNAGAALLSNGDRLNLQAGDVLVLPDAGLNTGTGELRLRGVTDIVDASGRNLGTLTASDLYFNSGGAGGNTVLTTDVDRLHAEVTTDGSGLQVVEADGVELVDVLTNNGDVTIEAAQTSAGDITVDRVRAGTGGVVFDNTANGGAIVDGDETFTDVEAESLAIRTTGGVADGGRLEVAVDRFAATTVQGDINLVDLSGGVQVTTVSGVAGLQITGGAIGDDIDVRAASSLDVLNDIVNSGGGNILLAAFTAGGDGQLTISSDVSTIGGSGNIELVAADNMLVDNGAEVSASQLGSVLISAGENRPVDAAVGNGSADADVTLEDGTRIASEEGDITLRASGDVLVSTVTADGDSDNVKANVTIIADFDGVSGGLSNGVGAVVNNSTQAAPNVDAADLQIQAATGVGTAGALQTTVDTVSIVNSTSGDVRILEQADGGANSLLVNGVQNLQGDVVLQTADGDLIVQGDVETTAGGNVQLIAGDSLNNGGGNLQISEAVTTEDGDISLTSEAAAVELTGAGAARSIGVGNLEVSAAAGAITMADGTELTSGTGEISLTALSQVTVGRIVTQSASDQAVQIQTADAIVDAGDAGGADIEAENGRAQLSAETGIGAGNALETAVDRLLLTNGTSGDVSIDERTGLQIDGLSQDGADDVAVTAAGTVNVIAGGTGISLQGGNLELNANGTTSSVILGSDVVTNGGDMRITADDSVSLGAGVQLESQNGQIEIIADDDAGQTGASGSLTMDATAGISAGTGQIELSADGNATLTNVVTSTDLVVTSFNGGIVDAGDDASFDLVANQAALQAATGIGSGNALETQFSTLAIINDGSGNIEIANDIVGTLELGSFNGLSGVQQSGNDGGAISIANTGSLLVSDSVLNAAGGGVTLTADSGLGTSDLTVNAAIAASGPNGHLTLNAERQLTLNDTGSFIDILATSITGDAGDDLFIADDVIIQSSTGAVIQSIPLLENIVTPQVLATGDASVSGDFGRLNELNFAITVDWADGTVETFQRGEATPSSFVFEHQYFGNPNPGDPAAPIPITVSIADDPNIIFLVNGVEQTLDPIVSLADVPGEGLAGGMAFDLSVDVPELGGSAAVTIEAVNNRNDSSVQDQEESDTGSVTDEATISEERIVKLRIFNAAGEIVEELILTGDQALRLLNDFVGFVEERGLPAGRYQILQQEPGDQTMRVVFDLEWRQGDSEGLQDRPPTADDGTAMPMPNEESQQRDSGEEPMIRDGGRAGETGKQDANEGDLKPSSKVVPPSKATEE</sequence>
<evidence type="ECO:0000313" key="2">
    <source>
        <dbReference type="EMBL" id="ADY61620.1"/>
    </source>
</evidence>
<dbReference type="HOGENOM" id="CLU_223483_0_0_0"/>
<protein>
    <submittedName>
        <fullName evidence="2">Uncharacterized protein</fullName>
    </submittedName>
</protein>
<proteinExistence type="predicted"/>
<dbReference type="eggNOG" id="COG3210">
    <property type="taxonomic scope" value="Bacteria"/>
</dbReference>
<dbReference type="KEGG" id="pbs:Plabr_4043"/>
<feature type="compositionally biased region" description="Basic and acidic residues" evidence="1">
    <location>
        <begin position="4679"/>
        <end position="4711"/>
    </location>
</feature>
<evidence type="ECO:0000313" key="3">
    <source>
        <dbReference type="Proteomes" id="UP000006860"/>
    </source>
</evidence>
<accession>F0SGL5</accession>
<organism evidence="2 3">
    <name type="scientific">Rubinisphaera brasiliensis (strain ATCC 49424 / DSM 5305 / JCM 21570 / IAM 15109 / NBRC 103401 / IFAM 1448)</name>
    <name type="common">Planctomyces brasiliensis</name>
    <dbReference type="NCBI Taxonomy" id="756272"/>
    <lineage>
        <taxon>Bacteria</taxon>
        <taxon>Pseudomonadati</taxon>
        <taxon>Planctomycetota</taxon>
        <taxon>Planctomycetia</taxon>
        <taxon>Planctomycetales</taxon>
        <taxon>Planctomycetaceae</taxon>
        <taxon>Rubinisphaera</taxon>
    </lineage>
</organism>
<reference evidence="3" key="1">
    <citation type="submission" date="2011-02" db="EMBL/GenBank/DDBJ databases">
        <title>The complete genome of Planctomyces brasiliensis DSM 5305.</title>
        <authorList>
            <person name="Lucas S."/>
            <person name="Copeland A."/>
            <person name="Lapidus A."/>
            <person name="Bruce D."/>
            <person name="Goodwin L."/>
            <person name="Pitluck S."/>
            <person name="Kyrpides N."/>
            <person name="Mavromatis K."/>
            <person name="Pagani I."/>
            <person name="Ivanova N."/>
            <person name="Ovchinnikova G."/>
            <person name="Lu M."/>
            <person name="Detter J.C."/>
            <person name="Han C."/>
            <person name="Land M."/>
            <person name="Hauser L."/>
            <person name="Markowitz V."/>
            <person name="Cheng J.-F."/>
            <person name="Hugenholtz P."/>
            <person name="Woyke T."/>
            <person name="Wu D."/>
            <person name="Tindall B."/>
            <person name="Pomrenke H.G."/>
            <person name="Brambilla E."/>
            <person name="Klenk H.-P."/>
            <person name="Eisen J.A."/>
        </authorList>
    </citation>
    <scope>NUCLEOTIDE SEQUENCE [LARGE SCALE GENOMIC DNA]</scope>
    <source>
        <strain evidence="3">ATCC 49424 / DSM 5305 / JCM 21570 / NBRC 103401 / IFAM 1448</strain>
    </source>
</reference>
<name>F0SGL5_RUBBR</name>
<feature type="region of interest" description="Disordered" evidence="1">
    <location>
        <begin position="4652"/>
        <end position="4724"/>
    </location>
</feature>
<keyword evidence="3" id="KW-1185">Reference proteome</keyword>
<dbReference type="Proteomes" id="UP000006860">
    <property type="component" value="Chromosome"/>
</dbReference>
<gene>
    <name evidence="2" type="ordered locus">Plabr_4043</name>
</gene>